<dbReference type="EMBL" id="SNSC02000011">
    <property type="protein sequence ID" value="TID20239.1"/>
    <property type="molecule type" value="Genomic_DNA"/>
</dbReference>
<evidence type="ECO:0000256" key="1">
    <source>
        <dbReference type="ARBA" id="ARBA00006484"/>
    </source>
</evidence>
<organism evidence="5 6">
    <name type="scientific">Venturia nashicola</name>
    <dbReference type="NCBI Taxonomy" id="86259"/>
    <lineage>
        <taxon>Eukaryota</taxon>
        <taxon>Fungi</taxon>
        <taxon>Dikarya</taxon>
        <taxon>Ascomycota</taxon>
        <taxon>Pezizomycotina</taxon>
        <taxon>Dothideomycetes</taxon>
        <taxon>Pleosporomycetidae</taxon>
        <taxon>Venturiales</taxon>
        <taxon>Venturiaceae</taxon>
        <taxon>Venturia</taxon>
    </lineage>
</organism>
<dbReference type="PANTHER" id="PTHR42760">
    <property type="entry name" value="SHORT-CHAIN DEHYDROGENASES/REDUCTASES FAMILY MEMBER"/>
    <property type="match status" value="1"/>
</dbReference>
<evidence type="ECO:0000256" key="2">
    <source>
        <dbReference type="ARBA" id="ARBA00022857"/>
    </source>
</evidence>
<dbReference type="GO" id="GO:0016616">
    <property type="term" value="F:oxidoreductase activity, acting on the CH-OH group of donors, NAD or NADP as acceptor"/>
    <property type="evidence" value="ECO:0007669"/>
    <property type="project" value="TreeGrafter"/>
</dbReference>
<dbReference type="PRINTS" id="PR00080">
    <property type="entry name" value="SDRFAMILY"/>
</dbReference>
<dbReference type="InterPro" id="IPR036291">
    <property type="entry name" value="NAD(P)-bd_dom_sf"/>
</dbReference>
<gene>
    <name evidence="5" type="ORF">E6O75_ATG07699</name>
</gene>
<dbReference type="SUPFAM" id="SSF51735">
    <property type="entry name" value="NAD(P)-binding Rossmann-fold domains"/>
    <property type="match status" value="1"/>
</dbReference>
<keyword evidence="6" id="KW-1185">Reference proteome</keyword>
<keyword evidence="2" id="KW-0521">NADP</keyword>
<dbReference type="PANTHER" id="PTHR42760:SF83">
    <property type="entry name" value="(3R)-3-HYDROXYACYL-COA DEHYDROGENASE"/>
    <property type="match status" value="1"/>
</dbReference>
<feature type="domain" description="Ketoreductase" evidence="4">
    <location>
        <begin position="8"/>
        <end position="188"/>
    </location>
</feature>
<dbReference type="GO" id="GO:0048038">
    <property type="term" value="F:quinone binding"/>
    <property type="evidence" value="ECO:0007669"/>
    <property type="project" value="TreeGrafter"/>
</dbReference>
<proteinExistence type="inferred from homology"/>
<comment type="similarity">
    <text evidence="1">Belongs to the short-chain dehydrogenases/reductases (SDR) family.</text>
</comment>
<dbReference type="Gene3D" id="3.40.50.720">
    <property type="entry name" value="NAD(P)-binding Rossmann-like Domain"/>
    <property type="match status" value="1"/>
</dbReference>
<dbReference type="PROSITE" id="PS00061">
    <property type="entry name" value="ADH_SHORT"/>
    <property type="match status" value="1"/>
</dbReference>
<dbReference type="InterPro" id="IPR057326">
    <property type="entry name" value="KR_dom"/>
</dbReference>
<name>A0A4Z1NYI1_9PEZI</name>
<sequence length="245" mass="25522">MTLPFTNKIILITGAASGIGRATSIALSNLGATLALSDINETGLSETNDLCGGTHLQEVLDVSSSTSCQAYIDHIISTHGTIHHVFNCAGVNPTPSPLTETTDEYWDKLMNTNLKGIYNITRATIPHLSAGASFVNVSSILGLHPARNNAIYCATKYGVIGFSKAMALELGERGVRVNVVAPGYIDTPTNASVVAGKEAVGRTEREIAMGRMGTPGEIADVVGFLMGEGARYVNGAVVEVNGGTG</sequence>
<dbReference type="PRINTS" id="PR00081">
    <property type="entry name" value="GDHRDH"/>
</dbReference>
<dbReference type="Pfam" id="PF13561">
    <property type="entry name" value="adh_short_C2"/>
    <property type="match status" value="1"/>
</dbReference>
<comment type="caution">
    <text evidence="5">The sequence shown here is derived from an EMBL/GenBank/DDBJ whole genome shotgun (WGS) entry which is preliminary data.</text>
</comment>
<dbReference type="Proteomes" id="UP000298493">
    <property type="component" value="Unassembled WGS sequence"/>
</dbReference>
<evidence type="ECO:0000259" key="4">
    <source>
        <dbReference type="SMART" id="SM00822"/>
    </source>
</evidence>
<evidence type="ECO:0000313" key="6">
    <source>
        <dbReference type="Proteomes" id="UP000298493"/>
    </source>
</evidence>
<dbReference type="GO" id="GO:0006633">
    <property type="term" value="P:fatty acid biosynthetic process"/>
    <property type="evidence" value="ECO:0007669"/>
    <property type="project" value="TreeGrafter"/>
</dbReference>
<dbReference type="InterPro" id="IPR002347">
    <property type="entry name" value="SDR_fam"/>
</dbReference>
<dbReference type="InterPro" id="IPR020904">
    <property type="entry name" value="Sc_DH/Rdtase_CS"/>
</dbReference>
<dbReference type="AlphaFoldDB" id="A0A4Z1NYI1"/>
<dbReference type="STRING" id="86259.A0A4Z1NYI1"/>
<dbReference type="FunFam" id="3.40.50.720:FF:000084">
    <property type="entry name" value="Short-chain dehydrogenase reductase"/>
    <property type="match status" value="1"/>
</dbReference>
<protein>
    <submittedName>
        <fullName evidence="5">NAD(P)-binding protein</fullName>
    </submittedName>
</protein>
<dbReference type="CDD" id="cd05233">
    <property type="entry name" value="SDR_c"/>
    <property type="match status" value="1"/>
</dbReference>
<evidence type="ECO:0000313" key="5">
    <source>
        <dbReference type="EMBL" id="TID20239.1"/>
    </source>
</evidence>
<reference evidence="5 6" key="1">
    <citation type="submission" date="2019-04" db="EMBL/GenBank/DDBJ databases">
        <title>High contiguity whole genome sequence and gene annotation resource for two Venturia nashicola isolates.</title>
        <authorList>
            <person name="Prokchorchik M."/>
            <person name="Won K."/>
            <person name="Lee Y."/>
            <person name="Choi E.D."/>
            <person name="Segonzac C."/>
            <person name="Sohn K.H."/>
        </authorList>
    </citation>
    <scope>NUCLEOTIDE SEQUENCE [LARGE SCALE GENOMIC DNA]</scope>
    <source>
        <strain evidence="5 6">PRI2</strain>
    </source>
</reference>
<dbReference type="SMART" id="SM00822">
    <property type="entry name" value="PKS_KR"/>
    <property type="match status" value="1"/>
</dbReference>
<evidence type="ECO:0000256" key="3">
    <source>
        <dbReference type="ARBA" id="ARBA00023002"/>
    </source>
</evidence>
<keyword evidence="3" id="KW-0560">Oxidoreductase</keyword>
<accession>A0A4Z1NYI1</accession>